<reference evidence="1 2" key="1">
    <citation type="submission" date="2016-03" db="EMBL/GenBank/DDBJ databases">
        <title>Whole genome sequencing of Grifola frondosa 9006-11.</title>
        <authorList>
            <person name="Min B."/>
            <person name="Park H."/>
            <person name="Kim J.-G."/>
            <person name="Cho H."/>
            <person name="Oh Y.-L."/>
            <person name="Kong W.-S."/>
            <person name="Choi I.-G."/>
        </authorList>
    </citation>
    <scope>NUCLEOTIDE SEQUENCE [LARGE SCALE GENOMIC DNA]</scope>
    <source>
        <strain evidence="1 2">9006-11</strain>
    </source>
</reference>
<proteinExistence type="predicted"/>
<protein>
    <submittedName>
        <fullName evidence="1">Uncharacterized protein</fullName>
    </submittedName>
</protein>
<dbReference type="AlphaFoldDB" id="A0A1C7LVU3"/>
<comment type="caution">
    <text evidence="1">The sequence shown here is derived from an EMBL/GenBank/DDBJ whole genome shotgun (WGS) entry which is preliminary data.</text>
</comment>
<evidence type="ECO:0000313" key="1">
    <source>
        <dbReference type="EMBL" id="OBZ68820.1"/>
    </source>
</evidence>
<accession>A0A1C7LVU3</accession>
<keyword evidence="2" id="KW-1185">Reference proteome</keyword>
<dbReference type="EMBL" id="LUGG01000019">
    <property type="protein sequence ID" value="OBZ68820.1"/>
    <property type="molecule type" value="Genomic_DNA"/>
</dbReference>
<sequence>MRLSRVQCQRSVAFRNAISRSLTGRMDGNQCTLQVADDMFPAVTSTREKVITCHHRSGARPLVSYAPHSPDSYLSQITSAYRPSRISTIYFVFQAIIEGPTCEEYTDRAARALWLCQRIIGTLTPFNHTGRQTDRATPAFLYSELSSKKYGAPSSYDPKSCFILAAIAAFIPVTLAQWEVMLYESTTSGDASTCSSGGTTVSGTSSTCVTSLAGLGVLSAKLLENNQGCTLTIFSNPGCTGNNIGTNVVNQCVLPEPGLIDPINSVSISC</sequence>
<gene>
    <name evidence="1" type="ORF">A0H81_11220</name>
</gene>
<organism evidence="1 2">
    <name type="scientific">Grifola frondosa</name>
    <name type="common">Maitake</name>
    <name type="synonym">Polyporus frondosus</name>
    <dbReference type="NCBI Taxonomy" id="5627"/>
    <lineage>
        <taxon>Eukaryota</taxon>
        <taxon>Fungi</taxon>
        <taxon>Dikarya</taxon>
        <taxon>Basidiomycota</taxon>
        <taxon>Agaricomycotina</taxon>
        <taxon>Agaricomycetes</taxon>
        <taxon>Polyporales</taxon>
        <taxon>Grifolaceae</taxon>
        <taxon>Grifola</taxon>
    </lineage>
</organism>
<evidence type="ECO:0000313" key="2">
    <source>
        <dbReference type="Proteomes" id="UP000092993"/>
    </source>
</evidence>
<name>A0A1C7LVU3_GRIFR</name>
<dbReference type="Proteomes" id="UP000092993">
    <property type="component" value="Unassembled WGS sequence"/>
</dbReference>